<dbReference type="AlphaFoldDB" id="A0AAF0JFN7"/>
<dbReference type="SMART" id="SM00829">
    <property type="entry name" value="PKS_ER"/>
    <property type="match status" value="1"/>
</dbReference>
<dbReference type="PANTHER" id="PTHR48106">
    <property type="entry name" value="QUINONE OXIDOREDUCTASE PIG3-RELATED"/>
    <property type="match status" value="1"/>
</dbReference>
<dbReference type="Pfam" id="PF00107">
    <property type="entry name" value="ADH_zinc_N"/>
    <property type="match status" value="1"/>
</dbReference>
<dbReference type="GO" id="GO:0003960">
    <property type="term" value="F:quinone reductase (NADPH) activity"/>
    <property type="evidence" value="ECO:0007669"/>
    <property type="project" value="InterPro"/>
</dbReference>
<dbReference type="FunFam" id="3.40.50.720:FF:000053">
    <property type="entry name" value="Quinone oxidoreductase 1"/>
    <property type="match status" value="1"/>
</dbReference>
<dbReference type="InterPro" id="IPR047618">
    <property type="entry name" value="QOR-like"/>
</dbReference>
<keyword evidence="1" id="KW-0521">NADP</keyword>
<dbReference type="GO" id="GO:0035925">
    <property type="term" value="F:mRNA 3'-UTR AU-rich region binding"/>
    <property type="evidence" value="ECO:0007669"/>
    <property type="project" value="TreeGrafter"/>
</dbReference>
<evidence type="ECO:0000256" key="4">
    <source>
        <dbReference type="ARBA" id="ARBA00070796"/>
    </source>
</evidence>
<evidence type="ECO:0000256" key="2">
    <source>
        <dbReference type="ARBA" id="ARBA00023002"/>
    </source>
</evidence>
<dbReference type="InterPro" id="IPR020843">
    <property type="entry name" value="ER"/>
</dbReference>
<dbReference type="GO" id="GO:0070402">
    <property type="term" value="F:NADPH binding"/>
    <property type="evidence" value="ECO:0007669"/>
    <property type="project" value="TreeGrafter"/>
</dbReference>
<dbReference type="SUPFAM" id="SSF50129">
    <property type="entry name" value="GroES-like"/>
    <property type="match status" value="1"/>
</dbReference>
<dbReference type="Pfam" id="PF08240">
    <property type="entry name" value="ADH_N"/>
    <property type="match status" value="1"/>
</dbReference>
<dbReference type="EMBL" id="CP118382">
    <property type="protein sequence ID" value="WFD45267.1"/>
    <property type="molecule type" value="Genomic_DNA"/>
</dbReference>
<dbReference type="InterPro" id="IPR013149">
    <property type="entry name" value="ADH-like_C"/>
</dbReference>
<dbReference type="PANTHER" id="PTHR48106:SF13">
    <property type="entry name" value="QUINONE OXIDOREDUCTASE-RELATED"/>
    <property type="match status" value="1"/>
</dbReference>
<dbReference type="InterPro" id="IPR036291">
    <property type="entry name" value="NAD(P)-bd_dom_sf"/>
</dbReference>
<dbReference type="GO" id="GO:0005829">
    <property type="term" value="C:cytosol"/>
    <property type="evidence" value="ECO:0007669"/>
    <property type="project" value="TreeGrafter"/>
</dbReference>
<name>A0AAF0JFN7_9BASI</name>
<dbReference type="Gene3D" id="3.40.50.720">
    <property type="entry name" value="NAD(P)-binding Rossmann-like Domain"/>
    <property type="match status" value="1"/>
</dbReference>
<keyword evidence="2 6" id="KW-0560">Oxidoreductase</keyword>
<dbReference type="Proteomes" id="UP001214628">
    <property type="component" value="Chromosome 8"/>
</dbReference>
<sequence>MQMEAIQINETGDLDVIQQASVPVPVCGPKQVVIRAEIAGVNYIDVYFRSGLYASELPRILGQEVGGKILEVGEEVEGLCVGDTVVAVTGNALAERVAVEAKLVVKVPERVSLRSCTALILQGLTACALTHTAYQVQAGDWVLIHAAAGGTGLLLVQIAKALGAYVIGTTSSEEKADIVRQHGADHVLLYGEGNASAMENADQVLKLTDGKGVQVVYDSVGQATWDANFHAVARLGTLVSFGQSSGKPEDLALARLSAKNLRVLRPTLFNYLDTQQDTQYYAGILFDMVAQGQVQVNVWREYMFGASGGSF</sequence>
<evidence type="ECO:0000256" key="1">
    <source>
        <dbReference type="ARBA" id="ARBA00022857"/>
    </source>
</evidence>
<evidence type="ECO:0000313" key="7">
    <source>
        <dbReference type="Proteomes" id="UP001214628"/>
    </source>
</evidence>
<protein>
    <recommendedName>
        <fullName evidence="4">Probable quinone oxidoreductase</fullName>
    </recommendedName>
    <alternativeName>
        <fullName evidence="3">NADPH:quinone reductase</fullName>
    </alternativeName>
</protein>
<dbReference type="SUPFAM" id="SSF51735">
    <property type="entry name" value="NAD(P)-binding Rossmann-fold domains"/>
    <property type="match status" value="1"/>
</dbReference>
<gene>
    <name evidence="6" type="ORF">MPSI1_003949</name>
</gene>
<reference evidence="6" key="1">
    <citation type="submission" date="2023-02" db="EMBL/GenBank/DDBJ databases">
        <title>Mating type loci evolution in Malassezia.</title>
        <authorList>
            <person name="Coelho M.A."/>
        </authorList>
    </citation>
    <scope>NUCLEOTIDE SEQUENCE</scope>
    <source>
        <strain evidence="6">CBS 14136</strain>
    </source>
</reference>
<accession>A0AAF0JFN7</accession>
<evidence type="ECO:0000313" key="6">
    <source>
        <dbReference type="EMBL" id="WFD45267.1"/>
    </source>
</evidence>
<evidence type="ECO:0000259" key="5">
    <source>
        <dbReference type="SMART" id="SM00829"/>
    </source>
</evidence>
<dbReference type="Gene3D" id="3.90.180.10">
    <property type="entry name" value="Medium-chain alcohol dehydrogenases, catalytic domain"/>
    <property type="match status" value="1"/>
</dbReference>
<proteinExistence type="predicted"/>
<dbReference type="InterPro" id="IPR013154">
    <property type="entry name" value="ADH-like_N"/>
</dbReference>
<organism evidence="6 7">
    <name type="scientific">Malassezia psittaci</name>
    <dbReference type="NCBI Taxonomy" id="1821823"/>
    <lineage>
        <taxon>Eukaryota</taxon>
        <taxon>Fungi</taxon>
        <taxon>Dikarya</taxon>
        <taxon>Basidiomycota</taxon>
        <taxon>Ustilaginomycotina</taxon>
        <taxon>Malasseziomycetes</taxon>
        <taxon>Malasseziales</taxon>
        <taxon>Malasseziaceae</taxon>
        <taxon>Malassezia</taxon>
    </lineage>
</organism>
<feature type="domain" description="Enoyl reductase (ER)" evidence="5">
    <location>
        <begin position="12"/>
        <end position="296"/>
    </location>
</feature>
<dbReference type="PROSITE" id="PS01162">
    <property type="entry name" value="QOR_ZETA_CRYSTAL"/>
    <property type="match status" value="1"/>
</dbReference>
<dbReference type="InterPro" id="IPR011032">
    <property type="entry name" value="GroES-like_sf"/>
</dbReference>
<dbReference type="InterPro" id="IPR002364">
    <property type="entry name" value="Quin_OxRdtase/zeta-crystal_CS"/>
</dbReference>
<evidence type="ECO:0000256" key="3">
    <source>
        <dbReference type="ARBA" id="ARBA00043088"/>
    </source>
</evidence>
<keyword evidence="7" id="KW-1185">Reference proteome</keyword>
<dbReference type="GO" id="GO:0008270">
    <property type="term" value="F:zinc ion binding"/>
    <property type="evidence" value="ECO:0007669"/>
    <property type="project" value="InterPro"/>
</dbReference>
<dbReference type="CDD" id="cd05286">
    <property type="entry name" value="QOR2"/>
    <property type="match status" value="1"/>
</dbReference>